<sequence>PTSKYTFISCSYIHTYIHTYVYTSRVHASSNVQCMFNDLNISGKKVGKANTTCI</sequence>
<reference evidence="1" key="2">
    <citation type="submission" date="2013-04" db="UniProtKB">
        <authorList>
            <consortium name="EnsemblPlants"/>
        </authorList>
    </citation>
    <scope>IDENTIFICATION</scope>
</reference>
<dbReference type="HOGENOM" id="CLU_3056644_0_0_1"/>
<dbReference type="Gramene" id="OB03G36510.1">
    <property type="protein sequence ID" value="OB03G36510.1"/>
    <property type="gene ID" value="OB03G36510"/>
</dbReference>
<evidence type="ECO:0000313" key="2">
    <source>
        <dbReference type="Proteomes" id="UP000006038"/>
    </source>
</evidence>
<evidence type="ECO:0000313" key="1">
    <source>
        <dbReference type="EnsemblPlants" id="OB03G36510.1"/>
    </source>
</evidence>
<protein>
    <submittedName>
        <fullName evidence="1">Uncharacterized protein</fullName>
    </submittedName>
</protein>
<organism evidence="1">
    <name type="scientific">Oryza brachyantha</name>
    <name type="common">malo sina</name>
    <dbReference type="NCBI Taxonomy" id="4533"/>
    <lineage>
        <taxon>Eukaryota</taxon>
        <taxon>Viridiplantae</taxon>
        <taxon>Streptophyta</taxon>
        <taxon>Embryophyta</taxon>
        <taxon>Tracheophyta</taxon>
        <taxon>Spermatophyta</taxon>
        <taxon>Magnoliopsida</taxon>
        <taxon>Liliopsida</taxon>
        <taxon>Poales</taxon>
        <taxon>Poaceae</taxon>
        <taxon>BOP clade</taxon>
        <taxon>Oryzoideae</taxon>
        <taxon>Oryzeae</taxon>
        <taxon>Oryzinae</taxon>
        <taxon>Oryza</taxon>
    </lineage>
</organism>
<proteinExistence type="predicted"/>
<dbReference type="AlphaFoldDB" id="J3LRH5"/>
<keyword evidence="2" id="KW-1185">Reference proteome</keyword>
<dbReference type="EnsemblPlants" id="OB03G36510.1">
    <property type="protein sequence ID" value="OB03G36510.1"/>
    <property type="gene ID" value="OB03G36510"/>
</dbReference>
<reference evidence="1" key="1">
    <citation type="journal article" date="2013" name="Nat. Commun.">
        <title>Whole-genome sequencing of Oryza brachyantha reveals mechanisms underlying Oryza genome evolution.</title>
        <authorList>
            <person name="Chen J."/>
            <person name="Huang Q."/>
            <person name="Gao D."/>
            <person name="Wang J."/>
            <person name="Lang Y."/>
            <person name="Liu T."/>
            <person name="Li B."/>
            <person name="Bai Z."/>
            <person name="Luis Goicoechea J."/>
            <person name="Liang C."/>
            <person name="Chen C."/>
            <person name="Zhang W."/>
            <person name="Sun S."/>
            <person name="Liao Y."/>
            <person name="Zhang X."/>
            <person name="Yang L."/>
            <person name="Song C."/>
            <person name="Wang M."/>
            <person name="Shi J."/>
            <person name="Liu G."/>
            <person name="Liu J."/>
            <person name="Zhou H."/>
            <person name="Zhou W."/>
            <person name="Yu Q."/>
            <person name="An N."/>
            <person name="Chen Y."/>
            <person name="Cai Q."/>
            <person name="Wang B."/>
            <person name="Liu B."/>
            <person name="Min J."/>
            <person name="Huang Y."/>
            <person name="Wu H."/>
            <person name="Li Z."/>
            <person name="Zhang Y."/>
            <person name="Yin Y."/>
            <person name="Song W."/>
            <person name="Jiang J."/>
            <person name="Jackson S.A."/>
            <person name="Wing R.A."/>
            <person name="Wang J."/>
            <person name="Chen M."/>
        </authorList>
    </citation>
    <scope>NUCLEOTIDE SEQUENCE [LARGE SCALE GENOMIC DNA]</scope>
    <source>
        <strain evidence="1">cv. IRGC 101232</strain>
    </source>
</reference>
<accession>J3LRH5</accession>
<dbReference type="Proteomes" id="UP000006038">
    <property type="component" value="Chromosome 3"/>
</dbReference>
<name>J3LRH5_ORYBR</name>